<dbReference type="InterPro" id="IPR000644">
    <property type="entry name" value="CBS_dom"/>
</dbReference>
<dbReference type="AlphaFoldDB" id="A0A6B3BU05"/>
<protein>
    <submittedName>
        <fullName evidence="4">CBS domain-containing protein</fullName>
    </submittedName>
</protein>
<dbReference type="SMART" id="SM00116">
    <property type="entry name" value="CBS"/>
    <property type="match status" value="1"/>
</dbReference>
<dbReference type="Pfam" id="PF00571">
    <property type="entry name" value="CBS"/>
    <property type="match status" value="1"/>
</dbReference>
<dbReference type="PROSITE" id="PS51371">
    <property type="entry name" value="CBS"/>
    <property type="match status" value="1"/>
</dbReference>
<dbReference type="Gene3D" id="3.10.580.10">
    <property type="entry name" value="CBS-domain"/>
    <property type="match status" value="1"/>
</dbReference>
<accession>A0A6B3BU05</accession>
<keyword evidence="1" id="KW-0129">CBS domain</keyword>
<feature type="region of interest" description="Disordered" evidence="2">
    <location>
        <begin position="99"/>
        <end position="130"/>
    </location>
</feature>
<evidence type="ECO:0000256" key="1">
    <source>
        <dbReference type="PROSITE-ProRule" id="PRU00703"/>
    </source>
</evidence>
<evidence type="ECO:0000313" key="4">
    <source>
        <dbReference type="EMBL" id="NEC87844.1"/>
    </source>
</evidence>
<sequence>MSASGELDVAGLAGATLSRRQLLAHWNIQFRNHAAVSRVSLDLSNAGLTTVPDLAVGPIDGEIRVVRLADSDAGSVQGHPPGGATPDTHQAVDVEDLSHIVRDPLQPVDTGDTPDSGGSPDEAPGEDPVGLLPQTALRISVFSSAVGGAVSVMPDDTLPKAMSIMAERGFSQLPVLDGLGALQGVVTWASIAHMHATGREATVRNALTSEYHAVESTAYLLPVVPMIQAYGFVLVRSAAGSVTGIVTTADLADQFVAIARPFFVLGEIERRLRRCLSRVYGEDDVRQVHRDRRRRQVDQLMFGEYVRLLDDEERWKKLNWPGVDRGHFVGLLRRVKDVRNGVMHFNSGYPDDEATALLDRFVGILRGYDPDSTA</sequence>
<gene>
    <name evidence="4" type="ORF">G3I71_18870</name>
</gene>
<dbReference type="SUPFAM" id="SSF54631">
    <property type="entry name" value="CBS-domain pair"/>
    <property type="match status" value="1"/>
</dbReference>
<evidence type="ECO:0000259" key="3">
    <source>
        <dbReference type="PROSITE" id="PS51371"/>
    </source>
</evidence>
<proteinExistence type="predicted"/>
<evidence type="ECO:0000256" key="2">
    <source>
        <dbReference type="SAM" id="MobiDB-lite"/>
    </source>
</evidence>
<name>A0A6B3BU05_9ACTN</name>
<comment type="caution">
    <text evidence="4">The sequence shown here is derived from an EMBL/GenBank/DDBJ whole genome shotgun (WGS) entry which is preliminary data.</text>
</comment>
<dbReference type="RefSeq" id="WP_164315965.1">
    <property type="nucleotide sequence ID" value="NZ_JAAGLU010000014.1"/>
</dbReference>
<reference evidence="4" key="1">
    <citation type="submission" date="2020-01" db="EMBL/GenBank/DDBJ databases">
        <title>Insect and environment-associated Actinomycetes.</title>
        <authorList>
            <person name="Currrie C."/>
            <person name="Chevrette M."/>
            <person name="Carlson C."/>
            <person name="Stubbendieck R."/>
            <person name="Wendt-Pienkowski E."/>
        </authorList>
    </citation>
    <scope>NUCLEOTIDE SEQUENCE</scope>
    <source>
        <strain evidence="4">SID12501</strain>
    </source>
</reference>
<dbReference type="EMBL" id="JAAGLU010000014">
    <property type="protein sequence ID" value="NEC87844.1"/>
    <property type="molecule type" value="Genomic_DNA"/>
</dbReference>
<feature type="domain" description="CBS" evidence="3">
    <location>
        <begin position="142"/>
        <end position="202"/>
    </location>
</feature>
<organism evidence="4">
    <name type="scientific">Streptomyces sp. SID12501</name>
    <dbReference type="NCBI Taxonomy" id="2706042"/>
    <lineage>
        <taxon>Bacteria</taxon>
        <taxon>Bacillati</taxon>
        <taxon>Actinomycetota</taxon>
        <taxon>Actinomycetes</taxon>
        <taxon>Kitasatosporales</taxon>
        <taxon>Streptomycetaceae</taxon>
        <taxon>Streptomyces</taxon>
    </lineage>
</organism>
<dbReference type="InterPro" id="IPR046342">
    <property type="entry name" value="CBS_dom_sf"/>
</dbReference>